<dbReference type="EMBL" id="JNBS01001918">
    <property type="protein sequence ID" value="OQR97344.1"/>
    <property type="molecule type" value="Genomic_DNA"/>
</dbReference>
<keyword evidence="1" id="KW-1133">Transmembrane helix</keyword>
<keyword evidence="3" id="KW-1185">Reference proteome</keyword>
<keyword evidence="2" id="KW-0645">Protease</keyword>
<keyword evidence="1" id="KW-0472">Membrane</keyword>
<feature type="transmembrane region" description="Helical" evidence="1">
    <location>
        <begin position="220"/>
        <end position="241"/>
    </location>
</feature>
<dbReference type="AlphaFoldDB" id="A0A1V9ZH80"/>
<dbReference type="GO" id="GO:0008233">
    <property type="term" value="F:peptidase activity"/>
    <property type="evidence" value="ECO:0007669"/>
    <property type="project" value="UniProtKB-KW"/>
</dbReference>
<gene>
    <name evidence="2" type="ORF">THRCLA_07015</name>
</gene>
<dbReference type="STRING" id="74557.A0A1V9ZH80"/>
<sequence length="262" mass="28728">MLYLLIVTSELWRFPSESLETLKTTSSNALISSGISDLLPLVCIASGAKDPSCASLLKPSNDYLLQYSRDQFYDKPITIPDQSSVLVLSGLLDPQTVPKYARYQFDSFVGTAKRLVEFEYSAHGTVLNSPPVDYDSTCAVMLIASYIQQDGNVNAIESSCALVSGTPYETNIMVDVTMFGIELDSTNTYEGAPLGQFEAPSILASIDYSYTFIQARNYRIAMIVGYVLVGVLLFTVITMCISRNRQKKNAEEAPVLTPSAEV</sequence>
<protein>
    <submittedName>
        <fullName evidence="2">Serine protease family S33</fullName>
    </submittedName>
</protein>
<dbReference type="Proteomes" id="UP000243217">
    <property type="component" value="Unassembled WGS sequence"/>
</dbReference>
<keyword evidence="2" id="KW-0378">Hydrolase</keyword>
<accession>A0A1V9ZH80</accession>
<evidence type="ECO:0000313" key="3">
    <source>
        <dbReference type="Proteomes" id="UP000243217"/>
    </source>
</evidence>
<name>A0A1V9ZH80_9STRA</name>
<reference evidence="2 3" key="1">
    <citation type="journal article" date="2014" name="Genome Biol. Evol.">
        <title>The secreted proteins of Achlya hypogyna and Thraustotheca clavata identify the ancestral oomycete secretome and reveal gene acquisitions by horizontal gene transfer.</title>
        <authorList>
            <person name="Misner I."/>
            <person name="Blouin N."/>
            <person name="Leonard G."/>
            <person name="Richards T.A."/>
            <person name="Lane C.E."/>
        </authorList>
    </citation>
    <scope>NUCLEOTIDE SEQUENCE [LARGE SCALE GENOMIC DNA]</scope>
    <source>
        <strain evidence="2 3">ATCC 34112</strain>
    </source>
</reference>
<proteinExistence type="predicted"/>
<dbReference type="GO" id="GO:0006508">
    <property type="term" value="P:proteolysis"/>
    <property type="evidence" value="ECO:0007669"/>
    <property type="project" value="UniProtKB-KW"/>
</dbReference>
<comment type="caution">
    <text evidence="2">The sequence shown here is derived from an EMBL/GenBank/DDBJ whole genome shotgun (WGS) entry which is preliminary data.</text>
</comment>
<dbReference type="OrthoDB" id="79731at2759"/>
<organism evidence="2 3">
    <name type="scientific">Thraustotheca clavata</name>
    <dbReference type="NCBI Taxonomy" id="74557"/>
    <lineage>
        <taxon>Eukaryota</taxon>
        <taxon>Sar</taxon>
        <taxon>Stramenopiles</taxon>
        <taxon>Oomycota</taxon>
        <taxon>Saprolegniomycetes</taxon>
        <taxon>Saprolegniales</taxon>
        <taxon>Achlyaceae</taxon>
        <taxon>Thraustotheca</taxon>
    </lineage>
</organism>
<evidence type="ECO:0000313" key="2">
    <source>
        <dbReference type="EMBL" id="OQR97344.1"/>
    </source>
</evidence>
<evidence type="ECO:0000256" key="1">
    <source>
        <dbReference type="SAM" id="Phobius"/>
    </source>
</evidence>
<keyword evidence="1" id="KW-0812">Transmembrane</keyword>